<evidence type="ECO:0000256" key="3">
    <source>
        <dbReference type="ARBA" id="ARBA00022692"/>
    </source>
</evidence>
<reference evidence="9" key="1">
    <citation type="journal article" date="2019" name="Int. J. Syst. Evol. Microbiol.">
        <title>The Global Catalogue of Microorganisms (GCM) 10K type strain sequencing project: providing services to taxonomists for standard genome sequencing and annotation.</title>
        <authorList>
            <consortium name="The Broad Institute Genomics Platform"/>
            <consortium name="The Broad Institute Genome Sequencing Center for Infectious Disease"/>
            <person name="Wu L."/>
            <person name="Ma J."/>
        </authorList>
    </citation>
    <scope>NUCLEOTIDE SEQUENCE [LARGE SCALE GENOMIC DNA]</scope>
    <source>
        <strain evidence="9">CCM 8937</strain>
    </source>
</reference>
<dbReference type="Gene3D" id="1.20.1250.20">
    <property type="entry name" value="MFS general substrate transporter like domains"/>
    <property type="match status" value="1"/>
</dbReference>
<dbReference type="RefSeq" id="WP_125651051.1">
    <property type="nucleotide sequence ID" value="NZ_JBHTOH010000031.1"/>
</dbReference>
<dbReference type="Pfam" id="PF07690">
    <property type="entry name" value="MFS_1"/>
    <property type="match status" value="1"/>
</dbReference>
<keyword evidence="2" id="KW-0813">Transport</keyword>
<feature type="transmembrane region" description="Helical" evidence="6">
    <location>
        <begin position="329"/>
        <end position="347"/>
    </location>
</feature>
<sequence>MRQKKQTNVALTTAAIFIATFMAAIEGTIVSTAMPTIIGSLNGIALMNWVFSIYLLTSSIATPIYGKLSDRIGRKPVFIVGIVIFLIGSTLAGLSHTMLTLILARALQGIGAGAIQPVTFTMIADIYPYEKRAKVLGLNGSAWGIASIIAPLLGGYIVQHLSWHWIFFINIPVGIITLLLAIFFFHEDREAEKAPIDVWGSATLSVFLLALMLFAQGLGTASNLWLNALWLVLAAVAGWGFVVVEKKATDPLIPLKLFKNNLFLGQNIVAALVSGVLIGFEVYTPMWMQGILGLPATMGGFAVTPSSVMWIFGSFLAGRLLVSMSAPRIVGGSLIITLIGIGVLGFLPLGTPFWVFLLVAAFLGSGFGISITTTTVTVQNVVDEDEIGIATSLNTLSRTIGQTLMMSIFGIIQNAIFARGIQGNPHLKLSMLNQLINPETAKQISASLLPQLREILLTAMHGVYHTGVILAVLALVLNFWTAHRHQQAAATTPTH</sequence>
<feature type="transmembrane region" description="Helical" evidence="6">
    <location>
        <begin position="198"/>
        <end position="218"/>
    </location>
</feature>
<evidence type="ECO:0000256" key="1">
    <source>
        <dbReference type="ARBA" id="ARBA00004651"/>
    </source>
</evidence>
<dbReference type="PANTHER" id="PTHR23501:SF191">
    <property type="entry name" value="VACUOLAR BASIC AMINO ACID TRANSPORTER 4"/>
    <property type="match status" value="1"/>
</dbReference>
<feature type="transmembrane region" description="Helical" evidence="6">
    <location>
        <begin position="224"/>
        <end position="242"/>
    </location>
</feature>
<proteinExistence type="predicted"/>
<gene>
    <name evidence="8" type="ORF">ACFQ4R_05070</name>
</gene>
<feature type="transmembrane region" description="Helical" evidence="6">
    <location>
        <begin position="262"/>
        <end position="280"/>
    </location>
</feature>
<feature type="domain" description="Major facilitator superfamily (MFS) profile" evidence="7">
    <location>
        <begin position="12"/>
        <end position="486"/>
    </location>
</feature>
<evidence type="ECO:0000256" key="5">
    <source>
        <dbReference type="ARBA" id="ARBA00023136"/>
    </source>
</evidence>
<protein>
    <submittedName>
        <fullName evidence="8">MDR family MFS transporter</fullName>
    </submittedName>
</protein>
<feature type="transmembrane region" description="Helical" evidence="6">
    <location>
        <begin position="102"/>
        <end position="124"/>
    </location>
</feature>
<feature type="transmembrane region" description="Helical" evidence="6">
    <location>
        <begin position="7"/>
        <end position="25"/>
    </location>
</feature>
<dbReference type="EMBL" id="JBHTOH010000031">
    <property type="protein sequence ID" value="MFD1410983.1"/>
    <property type="molecule type" value="Genomic_DNA"/>
</dbReference>
<evidence type="ECO:0000256" key="6">
    <source>
        <dbReference type="SAM" id="Phobius"/>
    </source>
</evidence>
<keyword evidence="5 6" id="KW-0472">Membrane</keyword>
<keyword evidence="9" id="KW-1185">Reference proteome</keyword>
<dbReference type="InterPro" id="IPR011701">
    <property type="entry name" value="MFS"/>
</dbReference>
<feature type="transmembrane region" description="Helical" evidence="6">
    <location>
        <begin position="455"/>
        <end position="477"/>
    </location>
</feature>
<feature type="transmembrane region" description="Helical" evidence="6">
    <location>
        <begin position="37"/>
        <end position="56"/>
    </location>
</feature>
<dbReference type="Gene3D" id="1.20.1720.10">
    <property type="entry name" value="Multidrug resistance protein D"/>
    <property type="match status" value="1"/>
</dbReference>
<dbReference type="CDD" id="cd17502">
    <property type="entry name" value="MFS_Azr1_MDR_like"/>
    <property type="match status" value="1"/>
</dbReference>
<keyword evidence="4 6" id="KW-1133">Transmembrane helix</keyword>
<dbReference type="Proteomes" id="UP001597191">
    <property type="component" value="Unassembled WGS sequence"/>
</dbReference>
<feature type="transmembrane region" description="Helical" evidence="6">
    <location>
        <begin position="77"/>
        <end position="96"/>
    </location>
</feature>
<accession>A0ABW4BM76</accession>
<feature type="transmembrane region" description="Helical" evidence="6">
    <location>
        <begin position="136"/>
        <end position="157"/>
    </location>
</feature>
<evidence type="ECO:0000256" key="2">
    <source>
        <dbReference type="ARBA" id="ARBA00022448"/>
    </source>
</evidence>
<dbReference type="InterPro" id="IPR036259">
    <property type="entry name" value="MFS_trans_sf"/>
</dbReference>
<feature type="transmembrane region" description="Helical" evidence="6">
    <location>
        <begin position="353"/>
        <end position="378"/>
    </location>
</feature>
<organism evidence="8 9">
    <name type="scientific">Lapidilactobacillus gannanensis</name>
    <dbReference type="NCBI Taxonomy" id="2486002"/>
    <lineage>
        <taxon>Bacteria</taxon>
        <taxon>Bacillati</taxon>
        <taxon>Bacillota</taxon>
        <taxon>Bacilli</taxon>
        <taxon>Lactobacillales</taxon>
        <taxon>Lactobacillaceae</taxon>
        <taxon>Lapidilactobacillus</taxon>
    </lineage>
</organism>
<dbReference type="PANTHER" id="PTHR23501">
    <property type="entry name" value="MAJOR FACILITATOR SUPERFAMILY"/>
    <property type="match status" value="1"/>
</dbReference>
<feature type="transmembrane region" description="Helical" evidence="6">
    <location>
        <begin position="399"/>
        <end position="421"/>
    </location>
</feature>
<dbReference type="PROSITE" id="PS50850">
    <property type="entry name" value="MFS"/>
    <property type="match status" value="1"/>
</dbReference>
<dbReference type="SUPFAM" id="SSF103473">
    <property type="entry name" value="MFS general substrate transporter"/>
    <property type="match status" value="1"/>
</dbReference>
<dbReference type="PRINTS" id="PR01036">
    <property type="entry name" value="TCRTETB"/>
</dbReference>
<feature type="transmembrane region" description="Helical" evidence="6">
    <location>
        <begin position="163"/>
        <end position="186"/>
    </location>
</feature>
<feature type="transmembrane region" description="Helical" evidence="6">
    <location>
        <begin position="300"/>
        <end position="322"/>
    </location>
</feature>
<evidence type="ECO:0000259" key="7">
    <source>
        <dbReference type="PROSITE" id="PS50850"/>
    </source>
</evidence>
<keyword evidence="3 6" id="KW-0812">Transmembrane</keyword>
<evidence type="ECO:0000313" key="8">
    <source>
        <dbReference type="EMBL" id="MFD1410983.1"/>
    </source>
</evidence>
<comment type="caution">
    <text evidence="8">The sequence shown here is derived from an EMBL/GenBank/DDBJ whole genome shotgun (WGS) entry which is preliminary data.</text>
</comment>
<dbReference type="InterPro" id="IPR020846">
    <property type="entry name" value="MFS_dom"/>
</dbReference>
<name>A0ABW4BM76_9LACO</name>
<evidence type="ECO:0000256" key="4">
    <source>
        <dbReference type="ARBA" id="ARBA00022989"/>
    </source>
</evidence>
<comment type="subcellular location">
    <subcellularLocation>
        <location evidence="1">Cell membrane</location>
        <topology evidence="1">Multi-pass membrane protein</topology>
    </subcellularLocation>
</comment>
<evidence type="ECO:0000313" key="9">
    <source>
        <dbReference type="Proteomes" id="UP001597191"/>
    </source>
</evidence>